<comment type="caution">
    <text evidence="1">The sequence shown here is derived from an EMBL/GenBank/DDBJ whole genome shotgun (WGS) entry which is preliminary data.</text>
</comment>
<sequence length="180" mass="19963">MENIEIDVLKEGVNGITPALGSYMGECAVVCFSSQGHKAGIQLKVITELEKDHNDFFSMQWANDLRADELKSHKDENRTTDFGSMAVAILLTLKLTGFTSFETSNTGTGIDFWLSNDDDELNFFGARLEVSGIRKATQTNSLDRRVKVKLDQASKSDDTSLPAYIAVIEFNKPESAFIKK</sequence>
<dbReference type="Proteomes" id="UP000249016">
    <property type="component" value="Unassembled WGS sequence"/>
</dbReference>
<dbReference type="OrthoDB" id="965491at2"/>
<gene>
    <name evidence="1" type="ORF">HMF3257_22425</name>
</gene>
<dbReference type="AlphaFoldDB" id="A0A327NLG0"/>
<protein>
    <submittedName>
        <fullName evidence="1">Uncharacterized protein</fullName>
    </submittedName>
</protein>
<name>A0A327NLG0_9BACT</name>
<proteinExistence type="predicted"/>
<dbReference type="RefSeq" id="WP_111345637.1">
    <property type="nucleotide sequence ID" value="NZ_QLII01000001.1"/>
</dbReference>
<dbReference type="EMBL" id="QLII01000001">
    <property type="protein sequence ID" value="RAI76241.1"/>
    <property type="molecule type" value="Genomic_DNA"/>
</dbReference>
<accession>A0A327NLG0</accession>
<organism evidence="1 2">
    <name type="scientific">Spirosoma telluris</name>
    <dbReference type="NCBI Taxonomy" id="2183553"/>
    <lineage>
        <taxon>Bacteria</taxon>
        <taxon>Pseudomonadati</taxon>
        <taxon>Bacteroidota</taxon>
        <taxon>Cytophagia</taxon>
        <taxon>Cytophagales</taxon>
        <taxon>Cytophagaceae</taxon>
        <taxon>Spirosoma</taxon>
    </lineage>
</organism>
<reference evidence="1 2" key="1">
    <citation type="submission" date="2018-06" db="EMBL/GenBank/DDBJ databases">
        <title>Spirosoma sp. HMF3257 Genome sequencing and assembly.</title>
        <authorList>
            <person name="Kang H."/>
            <person name="Cha I."/>
            <person name="Kim H."/>
            <person name="Kang J."/>
            <person name="Joh K."/>
        </authorList>
    </citation>
    <scope>NUCLEOTIDE SEQUENCE [LARGE SCALE GENOMIC DNA]</scope>
    <source>
        <strain evidence="1 2">HMF3257</strain>
    </source>
</reference>
<keyword evidence="2" id="KW-1185">Reference proteome</keyword>
<evidence type="ECO:0000313" key="1">
    <source>
        <dbReference type="EMBL" id="RAI76241.1"/>
    </source>
</evidence>
<evidence type="ECO:0000313" key="2">
    <source>
        <dbReference type="Proteomes" id="UP000249016"/>
    </source>
</evidence>